<reference evidence="1 2" key="1">
    <citation type="submission" date="2018-03" db="EMBL/GenBank/DDBJ databases">
        <authorList>
            <person name="Gully D."/>
        </authorList>
    </citation>
    <scope>NUCLEOTIDE SEQUENCE [LARGE SCALE GENOMIC DNA]</scope>
    <source>
        <strain evidence="1">ORS3257</strain>
    </source>
</reference>
<sequence length="103" mass="11476">MARRAGASDHKAWREAADKFREATGKVAAARTADVDAALILRRTRIFRGALVSLMSWASKIKAHWHNKRPRGDAWRSTGRFSAAWMGAIPSRWSLHSCGTSSR</sequence>
<organism evidence="1 2">
    <name type="scientific">Bradyrhizobium vignae</name>
    <dbReference type="NCBI Taxonomy" id="1549949"/>
    <lineage>
        <taxon>Bacteria</taxon>
        <taxon>Pseudomonadati</taxon>
        <taxon>Pseudomonadota</taxon>
        <taxon>Alphaproteobacteria</taxon>
        <taxon>Hyphomicrobiales</taxon>
        <taxon>Nitrobacteraceae</taxon>
        <taxon>Bradyrhizobium</taxon>
    </lineage>
</organism>
<evidence type="ECO:0000313" key="1">
    <source>
        <dbReference type="EMBL" id="SPP95470.1"/>
    </source>
</evidence>
<accession>A0A2U3Q246</accession>
<proteinExistence type="predicted"/>
<evidence type="ECO:0000313" key="2">
    <source>
        <dbReference type="Proteomes" id="UP000246085"/>
    </source>
</evidence>
<name>A0A2U3Q246_9BRAD</name>
<dbReference type="AlphaFoldDB" id="A0A2U3Q246"/>
<gene>
    <name evidence="1" type="ORF">BRAD3257_4484</name>
</gene>
<dbReference type="EMBL" id="LS398110">
    <property type="protein sequence ID" value="SPP95470.1"/>
    <property type="molecule type" value="Genomic_DNA"/>
</dbReference>
<protein>
    <submittedName>
        <fullName evidence="1">Uncharacterized protein</fullName>
    </submittedName>
</protein>
<dbReference type="KEGG" id="bvz:BRAD3257_4484"/>
<dbReference type="Proteomes" id="UP000246085">
    <property type="component" value="Chromosome BRAD3257"/>
</dbReference>